<dbReference type="EMBL" id="ML996271">
    <property type="protein sequence ID" value="KAF2728660.1"/>
    <property type="molecule type" value="Genomic_DNA"/>
</dbReference>
<accession>A0A9P4QLQ8</accession>
<feature type="transmembrane region" description="Helical" evidence="2">
    <location>
        <begin position="150"/>
        <end position="168"/>
    </location>
</feature>
<dbReference type="PANTHER" id="PTHR35179:SF1">
    <property type="entry name" value="INTEGRAL MEMBRANE PROTEIN"/>
    <property type="match status" value="1"/>
</dbReference>
<feature type="transmembrane region" description="Helical" evidence="2">
    <location>
        <begin position="110"/>
        <end position="130"/>
    </location>
</feature>
<keyword evidence="2" id="KW-1133">Transmembrane helix</keyword>
<protein>
    <submittedName>
        <fullName evidence="3">Uncharacterized protein</fullName>
    </submittedName>
</protein>
<feature type="compositionally biased region" description="Polar residues" evidence="1">
    <location>
        <begin position="250"/>
        <end position="267"/>
    </location>
</feature>
<sequence>MDIPTICFGFTLGFMVLTGSKIGKQTIAIYKRTHSIFSLYLWMIWIELIVNLAWSITAWLLLRGDVKPSLGLFFLIATLWTIQTQCLLQIIANRVALIMTNKRQSRNLKLTLLGVVGLINISVYCVWIPARMNVSHALVRMNEIWDRIEKVLYLLIDLGLNVYFLWLVRSKLISRGLTKYTPLFRFNAGIVVISIMMDALIIGMMSLPNDMIYTQFHSLAYIVKLNIELCMADLISKVVRRQDRTDKPHSSSNPSKDTGLSSRTRTN</sequence>
<feature type="transmembrane region" description="Helical" evidence="2">
    <location>
        <begin position="68"/>
        <end position="90"/>
    </location>
</feature>
<feature type="transmembrane region" description="Helical" evidence="2">
    <location>
        <begin position="39"/>
        <end position="62"/>
    </location>
</feature>
<dbReference type="AlphaFoldDB" id="A0A9P4QLQ8"/>
<feature type="region of interest" description="Disordered" evidence="1">
    <location>
        <begin position="243"/>
        <end position="267"/>
    </location>
</feature>
<keyword evidence="2" id="KW-0472">Membrane</keyword>
<reference evidence="3" key="1">
    <citation type="journal article" date="2020" name="Stud. Mycol.">
        <title>101 Dothideomycetes genomes: a test case for predicting lifestyles and emergence of pathogens.</title>
        <authorList>
            <person name="Haridas S."/>
            <person name="Albert R."/>
            <person name="Binder M."/>
            <person name="Bloem J."/>
            <person name="Labutti K."/>
            <person name="Salamov A."/>
            <person name="Andreopoulos B."/>
            <person name="Baker S."/>
            <person name="Barry K."/>
            <person name="Bills G."/>
            <person name="Bluhm B."/>
            <person name="Cannon C."/>
            <person name="Castanera R."/>
            <person name="Culley D."/>
            <person name="Daum C."/>
            <person name="Ezra D."/>
            <person name="Gonzalez J."/>
            <person name="Henrissat B."/>
            <person name="Kuo A."/>
            <person name="Liang C."/>
            <person name="Lipzen A."/>
            <person name="Lutzoni F."/>
            <person name="Magnuson J."/>
            <person name="Mondo S."/>
            <person name="Nolan M."/>
            <person name="Ohm R."/>
            <person name="Pangilinan J."/>
            <person name="Park H.-J."/>
            <person name="Ramirez L."/>
            <person name="Alfaro M."/>
            <person name="Sun H."/>
            <person name="Tritt A."/>
            <person name="Yoshinaga Y."/>
            <person name="Zwiers L.-H."/>
            <person name="Turgeon B."/>
            <person name="Goodwin S."/>
            <person name="Spatafora J."/>
            <person name="Crous P."/>
            <person name="Grigoriev I."/>
        </authorList>
    </citation>
    <scope>NUCLEOTIDE SEQUENCE</scope>
    <source>
        <strain evidence="3">CBS 125425</strain>
    </source>
</reference>
<evidence type="ECO:0000313" key="3">
    <source>
        <dbReference type="EMBL" id="KAF2728660.1"/>
    </source>
</evidence>
<dbReference type="Proteomes" id="UP000799444">
    <property type="component" value="Unassembled WGS sequence"/>
</dbReference>
<dbReference type="PANTHER" id="PTHR35179">
    <property type="entry name" value="PROTEIN CBG02620"/>
    <property type="match status" value="1"/>
</dbReference>
<evidence type="ECO:0000313" key="4">
    <source>
        <dbReference type="Proteomes" id="UP000799444"/>
    </source>
</evidence>
<gene>
    <name evidence="3" type="ORF">EJ04DRAFT_388979</name>
</gene>
<keyword evidence="2" id="KW-0812">Transmembrane</keyword>
<name>A0A9P4QLQ8_9PLEO</name>
<keyword evidence="4" id="KW-1185">Reference proteome</keyword>
<comment type="caution">
    <text evidence="3">The sequence shown here is derived from an EMBL/GenBank/DDBJ whole genome shotgun (WGS) entry which is preliminary data.</text>
</comment>
<feature type="non-terminal residue" evidence="3">
    <location>
        <position position="267"/>
    </location>
</feature>
<evidence type="ECO:0000256" key="1">
    <source>
        <dbReference type="SAM" id="MobiDB-lite"/>
    </source>
</evidence>
<organism evidence="3 4">
    <name type="scientific">Polyplosphaeria fusca</name>
    <dbReference type="NCBI Taxonomy" id="682080"/>
    <lineage>
        <taxon>Eukaryota</taxon>
        <taxon>Fungi</taxon>
        <taxon>Dikarya</taxon>
        <taxon>Ascomycota</taxon>
        <taxon>Pezizomycotina</taxon>
        <taxon>Dothideomycetes</taxon>
        <taxon>Pleosporomycetidae</taxon>
        <taxon>Pleosporales</taxon>
        <taxon>Tetraplosphaeriaceae</taxon>
        <taxon>Polyplosphaeria</taxon>
    </lineage>
</organism>
<evidence type="ECO:0000256" key="2">
    <source>
        <dbReference type="SAM" id="Phobius"/>
    </source>
</evidence>
<proteinExistence type="predicted"/>
<feature type="transmembrane region" description="Helical" evidence="2">
    <location>
        <begin position="188"/>
        <end position="207"/>
    </location>
</feature>
<dbReference type="OrthoDB" id="3205825at2759"/>